<evidence type="ECO:0000313" key="2">
    <source>
        <dbReference type="Proteomes" id="UP000277204"/>
    </source>
</evidence>
<keyword evidence="2" id="KW-1185">Reference proteome</keyword>
<dbReference type="AlphaFoldDB" id="A0A3P8BWE9"/>
<name>A0A3P8BWE9_9TREM</name>
<gene>
    <name evidence="1" type="ORF">SMRZ_LOCUS17812</name>
</gene>
<proteinExistence type="predicted"/>
<accession>A0A3P8BWE9</accession>
<organism evidence="1 2">
    <name type="scientific">Schistosoma margrebowiei</name>
    <dbReference type="NCBI Taxonomy" id="48269"/>
    <lineage>
        <taxon>Eukaryota</taxon>
        <taxon>Metazoa</taxon>
        <taxon>Spiralia</taxon>
        <taxon>Lophotrochozoa</taxon>
        <taxon>Platyhelminthes</taxon>
        <taxon>Trematoda</taxon>
        <taxon>Digenea</taxon>
        <taxon>Strigeidida</taxon>
        <taxon>Schistosomatoidea</taxon>
        <taxon>Schistosomatidae</taxon>
        <taxon>Schistosoma</taxon>
    </lineage>
</organism>
<evidence type="ECO:0000313" key="1">
    <source>
        <dbReference type="EMBL" id="VDP25291.1"/>
    </source>
</evidence>
<dbReference type="EMBL" id="UZAI01017469">
    <property type="protein sequence ID" value="VDP25291.1"/>
    <property type="molecule type" value="Genomic_DNA"/>
</dbReference>
<dbReference type="Proteomes" id="UP000277204">
    <property type="component" value="Unassembled WGS sequence"/>
</dbReference>
<reference evidence="1 2" key="1">
    <citation type="submission" date="2018-11" db="EMBL/GenBank/DDBJ databases">
        <authorList>
            <consortium name="Pathogen Informatics"/>
        </authorList>
    </citation>
    <scope>NUCLEOTIDE SEQUENCE [LARGE SCALE GENOMIC DNA]</scope>
    <source>
        <strain evidence="1 2">Zambia</strain>
    </source>
</reference>
<sequence>MGNSPPSGICQTFTVQSSEPLAIRSSLCGHHCISNTLPVCPATRGASRSTRPTCTSEYLHKSTSIRPKKYS</sequence>
<protein>
    <submittedName>
        <fullName evidence="1">Uncharacterized protein</fullName>
    </submittedName>
</protein>